<reference evidence="2" key="1">
    <citation type="journal article" date="2022" name="bioRxiv">
        <title>Sequencing and chromosome-scale assembly of the giantPleurodeles waltlgenome.</title>
        <authorList>
            <person name="Brown T."/>
            <person name="Elewa A."/>
            <person name="Iarovenko S."/>
            <person name="Subramanian E."/>
            <person name="Araus A.J."/>
            <person name="Petzold A."/>
            <person name="Susuki M."/>
            <person name="Suzuki K.-i.T."/>
            <person name="Hayashi T."/>
            <person name="Toyoda A."/>
            <person name="Oliveira C."/>
            <person name="Osipova E."/>
            <person name="Leigh N.D."/>
            <person name="Simon A."/>
            <person name="Yun M.H."/>
        </authorList>
    </citation>
    <scope>NUCLEOTIDE SEQUENCE</scope>
    <source>
        <strain evidence="2">20211129_DDA</strain>
        <tissue evidence="2">Liver</tissue>
    </source>
</reference>
<gene>
    <name evidence="2" type="ORF">NDU88_003169</name>
</gene>
<comment type="caution">
    <text evidence="2">The sequence shown here is derived from an EMBL/GenBank/DDBJ whole genome shotgun (WGS) entry which is preliminary data.</text>
</comment>
<evidence type="ECO:0000313" key="3">
    <source>
        <dbReference type="Proteomes" id="UP001066276"/>
    </source>
</evidence>
<sequence>MPTDIRPEPPDDGQHPLGTWTPQIILGQRSSEKNQLTDQSRVVSRRDGLLGANETCLCGRKTEQQVIVQFVPKHICRNIGAVHHA</sequence>
<feature type="region of interest" description="Disordered" evidence="1">
    <location>
        <begin position="1"/>
        <end position="20"/>
    </location>
</feature>
<evidence type="ECO:0000313" key="2">
    <source>
        <dbReference type="EMBL" id="KAJ1136754.1"/>
    </source>
</evidence>
<feature type="compositionally biased region" description="Basic and acidic residues" evidence="1">
    <location>
        <begin position="1"/>
        <end position="14"/>
    </location>
</feature>
<dbReference type="EMBL" id="JANPWB010000010">
    <property type="protein sequence ID" value="KAJ1136754.1"/>
    <property type="molecule type" value="Genomic_DNA"/>
</dbReference>
<name>A0AAV7Q910_PLEWA</name>
<keyword evidence="3" id="KW-1185">Reference proteome</keyword>
<accession>A0AAV7Q910</accession>
<evidence type="ECO:0000256" key="1">
    <source>
        <dbReference type="SAM" id="MobiDB-lite"/>
    </source>
</evidence>
<dbReference type="AlphaFoldDB" id="A0AAV7Q910"/>
<organism evidence="2 3">
    <name type="scientific">Pleurodeles waltl</name>
    <name type="common">Iberian ribbed newt</name>
    <dbReference type="NCBI Taxonomy" id="8319"/>
    <lineage>
        <taxon>Eukaryota</taxon>
        <taxon>Metazoa</taxon>
        <taxon>Chordata</taxon>
        <taxon>Craniata</taxon>
        <taxon>Vertebrata</taxon>
        <taxon>Euteleostomi</taxon>
        <taxon>Amphibia</taxon>
        <taxon>Batrachia</taxon>
        <taxon>Caudata</taxon>
        <taxon>Salamandroidea</taxon>
        <taxon>Salamandridae</taxon>
        <taxon>Pleurodelinae</taxon>
        <taxon>Pleurodeles</taxon>
    </lineage>
</organism>
<proteinExistence type="predicted"/>
<dbReference type="Proteomes" id="UP001066276">
    <property type="component" value="Chromosome 6"/>
</dbReference>
<protein>
    <submittedName>
        <fullName evidence="2">Uncharacterized protein</fullName>
    </submittedName>
</protein>